<protein>
    <submittedName>
        <fullName evidence="1">Uncharacterized protein</fullName>
    </submittedName>
</protein>
<name>A0A2P5EWV8_TREOI</name>
<evidence type="ECO:0000313" key="1">
    <source>
        <dbReference type="EMBL" id="PON90022.1"/>
    </source>
</evidence>
<evidence type="ECO:0000313" key="2">
    <source>
        <dbReference type="Proteomes" id="UP000237000"/>
    </source>
</evidence>
<accession>A0A2P5EWV8</accession>
<comment type="caution">
    <text evidence="1">The sequence shown here is derived from an EMBL/GenBank/DDBJ whole genome shotgun (WGS) entry which is preliminary data.</text>
</comment>
<gene>
    <name evidence="1" type="ORF">TorRG33x02_143080</name>
</gene>
<reference evidence="2" key="1">
    <citation type="submission" date="2016-06" db="EMBL/GenBank/DDBJ databases">
        <title>Parallel loss of symbiosis genes in relatives of nitrogen-fixing non-legume Parasponia.</title>
        <authorList>
            <person name="Van Velzen R."/>
            <person name="Holmer R."/>
            <person name="Bu F."/>
            <person name="Rutten L."/>
            <person name="Van Zeijl A."/>
            <person name="Liu W."/>
            <person name="Santuari L."/>
            <person name="Cao Q."/>
            <person name="Sharma T."/>
            <person name="Shen D."/>
            <person name="Roswanjaya Y."/>
            <person name="Wardhani T."/>
            <person name="Kalhor M.S."/>
            <person name="Jansen J."/>
            <person name="Van den Hoogen J."/>
            <person name="Gungor B."/>
            <person name="Hartog M."/>
            <person name="Hontelez J."/>
            <person name="Verver J."/>
            <person name="Yang W.-C."/>
            <person name="Schijlen E."/>
            <person name="Repin R."/>
            <person name="Schilthuizen M."/>
            <person name="Schranz E."/>
            <person name="Heidstra R."/>
            <person name="Miyata K."/>
            <person name="Fedorova E."/>
            <person name="Kohlen W."/>
            <person name="Bisseling T."/>
            <person name="Smit S."/>
            <person name="Geurts R."/>
        </authorList>
    </citation>
    <scope>NUCLEOTIDE SEQUENCE [LARGE SCALE GENOMIC DNA]</scope>
    <source>
        <strain evidence="2">cv. RG33-2</strain>
    </source>
</reference>
<dbReference type="AlphaFoldDB" id="A0A2P5EWV8"/>
<dbReference type="EMBL" id="JXTC01000088">
    <property type="protein sequence ID" value="PON90022.1"/>
    <property type="molecule type" value="Genomic_DNA"/>
</dbReference>
<proteinExistence type="predicted"/>
<dbReference type="Proteomes" id="UP000237000">
    <property type="component" value="Unassembled WGS sequence"/>
</dbReference>
<dbReference type="InParanoid" id="A0A2P5EWV8"/>
<organism evidence="1 2">
    <name type="scientific">Trema orientale</name>
    <name type="common">Charcoal tree</name>
    <name type="synonym">Celtis orientalis</name>
    <dbReference type="NCBI Taxonomy" id="63057"/>
    <lineage>
        <taxon>Eukaryota</taxon>
        <taxon>Viridiplantae</taxon>
        <taxon>Streptophyta</taxon>
        <taxon>Embryophyta</taxon>
        <taxon>Tracheophyta</taxon>
        <taxon>Spermatophyta</taxon>
        <taxon>Magnoliopsida</taxon>
        <taxon>eudicotyledons</taxon>
        <taxon>Gunneridae</taxon>
        <taxon>Pentapetalae</taxon>
        <taxon>rosids</taxon>
        <taxon>fabids</taxon>
        <taxon>Rosales</taxon>
        <taxon>Cannabaceae</taxon>
        <taxon>Trema</taxon>
    </lineage>
</organism>
<keyword evidence="2" id="KW-1185">Reference proteome</keyword>
<feature type="non-terminal residue" evidence="1">
    <location>
        <position position="50"/>
    </location>
</feature>
<sequence>MSRSELTDLFISGPGLEIHDIRGLPDSQNGPQTAYLLLILIRDESGLKAP</sequence>